<comment type="caution">
    <text evidence="1">The sequence shown here is derived from an EMBL/GenBank/DDBJ whole genome shotgun (WGS) entry which is preliminary data.</text>
</comment>
<gene>
    <name evidence="1" type="ORF">P5673_008977</name>
</gene>
<evidence type="ECO:0000313" key="2">
    <source>
        <dbReference type="Proteomes" id="UP001249851"/>
    </source>
</evidence>
<name>A0AAD9QTC1_ACRCE</name>
<dbReference type="AlphaFoldDB" id="A0AAD9QTC1"/>
<dbReference type="EMBL" id="JARQWQ010000015">
    <property type="protein sequence ID" value="KAK2567172.1"/>
    <property type="molecule type" value="Genomic_DNA"/>
</dbReference>
<dbReference type="Proteomes" id="UP001249851">
    <property type="component" value="Unassembled WGS sequence"/>
</dbReference>
<sequence>MRGCIQYDQGMAGGIKLLLFEAALLCCIFFCNAEVLSGVIPAFENADKKLSVEMKSFRKIVGALSRQVMLQQLFVEERIRSDGDSGVKQVRHGSEGTRNYFSETHGNSKRLLSIHEHANNIRTVGMGEFIGVLNGVEFRTRHNDYRLFMPSRISKDYHATEPIPFPKVPPEVKRKATVQEQIVEMREWFKAWKSQNHTIRDYRNYFRPVLCYLEGAWTTETKDIDEPFESDRHFIDAKSWFDLQEKIRFTSYTGRKDNLENFSFLPTTIIDIINETIPVFAQWNYRILCHPISRDIPLNRFRVVDEFQARLPSGRKYEDQASSRAARFQLNPRDTDTWTERYNSPRFTLLDEIMSEIPGKDNYKGNLTDEAFGLAAHTLDPKKPSGKLNAAYYHRWFSVEQKGAMGLSVRHRGFADENLFMALTTQPKVAGMTLESCKGPRRKPKCTKVNQKFTYAIPLEIIYMTPLNRWNPFDLEYKGEEKTPYGKTVYLGGRFGGRTPEKAYNGTNSKKYYLTPSAFFSGREVDSDAADTTKNTVGVLDRRGNVTITRASGTRIFLPPISGIGTCRQRYPIMPVHGEGSAVWKELEALKDMLMKSKTYGDMYREPLGGGSGFVPTDETVSKLVTLEMEQATRSPPGPHTHEITLTPEQVQSAKKGTILTGIKTTSQSGHEHIISVKWMDGNWRMSKCNSGSTTGRYLCWDRHGNMLTVNESA</sequence>
<accession>A0AAD9QTC1</accession>
<reference evidence="1" key="1">
    <citation type="journal article" date="2023" name="G3 (Bethesda)">
        <title>Whole genome assembly and annotation of the endangered Caribbean coral Acropora cervicornis.</title>
        <authorList>
            <person name="Selwyn J.D."/>
            <person name="Vollmer S.V."/>
        </authorList>
    </citation>
    <scope>NUCLEOTIDE SEQUENCE</scope>
    <source>
        <strain evidence="1">K2</strain>
    </source>
</reference>
<proteinExistence type="predicted"/>
<reference evidence="1" key="2">
    <citation type="journal article" date="2023" name="Science">
        <title>Genomic signatures of disease resistance in endangered staghorn corals.</title>
        <authorList>
            <person name="Vollmer S.V."/>
            <person name="Selwyn J.D."/>
            <person name="Despard B.A."/>
            <person name="Roesel C.L."/>
        </authorList>
    </citation>
    <scope>NUCLEOTIDE SEQUENCE</scope>
    <source>
        <strain evidence="1">K2</strain>
    </source>
</reference>
<evidence type="ECO:0000313" key="1">
    <source>
        <dbReference type="EMBL" id="KAK2567172.1"/>
    </source>
</evidence>
<organism evidence="1 2">
    <name type="scientific">Acropora cervicornis</name>
    <name type="common">Staghorn coral</name>
    <dbReference type="NCBI Taxonomy" id="6130"/>
    <lineage>
        <taxon>Eukaryota</taxon>
        <taxon>Metazoa</taxon>
        <taxon>Cnidaria</taxon>
        <taxon>Anthozoa</taxon>
        <taxon>Hexacorallia</taxon>
        <taxon>Scleractinia</taxon>
        <taxon>Astrocoeniina</taxon>
        <taxon>Acroporidae</taxon>
        <taxon>Acropora</taxon>
    </lineage>
</organism>
<protein>
    <submittedName>
        <fullName evidence="1">Uncharacterized protein</fullName>
    </submittedName>
</protein>
<keyword evidence="2" id="KW-1185">Reference proteome</keyword>